<name>A0A2A9FJ45_9PSEU</name>
<dbReference type="Proteomes" id="UP000243542">
    <property type="component" value="Unassembled WGS sequence"/>
</dbReference>
<dbReference type="EMBL" id="PDJK01000002">
    <property type="protein sequence ID" value="PFG50761.1"/>
    <property type="molecule type" value="Genomic_DNA"/>
</dbReference>
<evidence type="ECO:0000313" key="1">
    <source>
        <dbReference type="EMBL" id="PFG50761.1"/>
    </source>
</evidence>
<proteinExistence type="predicted"/>
<comment type="caution">
    <text evidence="1">The sequence shown here is derived from an EMBL/GenBank/DDBJ whole genome shotgun (WGS) entry which is preliminary data.</text>
</comment>
<reference evidence="1 2" key="1">
    <citation type="submission" date="2017-10" db="EMBL/GenBank/DDBJ databases">
        <title>Sequencing the genomes of 1000 actinobacteria strains.</title>
        <authorList>
            <person name="Klenk H.-P."/>
        </authorList>
    </citation>
    <scope>NUCLEOTIDE SEQUENCE [LARGE SCALE GENOMIC DNA]</scope>
    <source>
        <strain evidence="1 2">DSM 46092</strain>
    </source>
</reference>
<dbReference type="AlphaFoldDB" id="A0A2A9FJ45"/>
<keyword evidence="2" id="KW-1185">Reference proteome</keyword>
<gene>
    <name evidence="1" type="ORF">ATK36_6011</name>
</gene>
<evidence type="ECO:0000313" key="2">
    <source>
        <dbReference type="Proteomes" id="UP000243542"/>
    </source>
</evidence>
<protein>
    <submittedName>
        <fullName evidence="1">Uncharacterized protein</fullName>
    </submittedName>
</protein>
<accession>A0A2A9FJ45</accession>
<sequence length="30" mass="3226">MSVIEKQRGTAAESGTAVFARTPVQKLFTT</sequence>
<organism evidence="1 2">
    <name type="scientific">Amycolatopsis sulphurea</name>
    <dbReference type="NCBI Taxonomy" id="76022"/>
    <lineage>
        <taxon>Bacteria</taxon>
        <taxon>Bacillati</taxon>
        <taxon>Actinomycetota</taxon>
        <taxon>Actinomycetes</taxon>
        <taxon>Pseudonocardiales</taxon>
        <taxon>Pseudonocardiaceae</taxon>
        <taxon>Amycolatopsis</taxon>
    </lineage>
</organism>